<feature type="region of interest" description="Disordered" evidence="1">
    <location>
        <begin position="72"/>
        <end position="107"/>
    </location>
</feature>
<dbReference type="AlphaFoldDB" id="A0A369KAY3"/>
<feature type="region of interest" description="Disordered" evidence="1">
    <location>
        <begin position="1"/>
        <end position="20"/>
    </location>
</feature>
<name>A0A369KAY3_HYPMA</name>
<dbReference type="InParanoid" id="A0A369KAY3"/>
<accession>A0A369KAY3</accession>
<gene>
    <name evidence="2" type="ORF">Hypma_006001</name>
</gene>
<comment type="caution">
    <text evidence="2">The sequence shown here is derived from an EMBL/GenBank/DDBJ whole genome shotgun (WGS) entry which is preliminary data.</text>
</comment>
<evidence type="ECO:0000313" key="3">
    <source>
        <dbReference type="Proteomes" id="UP000076154"/>
    </source>
</evidence>
<evidence type="ECO:0000256" key="1">
    <source>
        <dbReference type="SAM" id="MobiDB-lite"/>
    </source>
</evidence>
<dbReference type="EMBL" id="LUEZ02000004">
    <property type="protein sequence ID" value="RDB30752.1"/>
    <property type="molecule type" value="Genomic_DNA"/>
</dbReference>
<evidence type="ECO:0000313" key="2">
    <source>
        <dbReference type="EMBL" id="RDB30752.1"/>
    </source>
</evidence>
<sequence length="107" mass="12070">MPSTSSSDSPGYAKPKKPEIITNDIENLKDPISDKSTPEVLAITETPNKGWRRQDVYEIEKAVQAADVAETGMERREKNMAEGKEWRRTATTMKDKISDPEKEMADE</sequence>
<proteinExistence type="predicted"/>
<keyword evidence="3" id="KW-1185">Reference proteome</keyword>
<dbReference type="Proteomes" id="UP000076154">
    <property type="component" value="Unassembled WGS sequence"/>
</dbReference>
<organism evidence="2 3">
    <name type="scientific">Hypsizygus marmoreus</name>
    <name type="common">White beech mushroom</name>
    <name type="synonym">Agaricus marmoreus</name>
    <dbReference type="NCBI Taxonomy" id="39966"/>
    <lineage>
        <taxon>Eukaryota</taxon>
        <taxon>Fungi</taxon>
        <taxon>Dikarya</taxon>
        <taxon>Basidiomycota</taxon>
        <taxon>Agaricomycotina</taxon>
        <taxon>Agaricomycetes</taxon>
        <taxon>Agaricomycetidae</taxon>
        <taxon>Agaricales</taxon>
        <taxon>Tricholomatineae</taxon>
        <taxon>Lyophyllaceae</taxon>
        <taxon>Hypsizygus</taxon>
    </lineage>
</organism>
<protein>
    <submittedName>
        <fullName evidence="2">Uncharacterized protein</fullName>
    </submittedName>
</protein>
<reference evidence="2" key="1">
    <citation type="submission" date="2018-04" db="EMBL/GenBank/DDBJ databases">
        <title>Whole genome sequencing of Hypsizygus marmoreus.</title>
        <authorList>
            <person name="Choi I.-G."/>
            <person name="Min B."/>
            <person name="Kim J.-G."/>
            <person name="Kim S."/>
            <person name="Oh Y.-L."/>
            <person name="Kong W.-S."/>
            <person name="Park H."/>
            <person name="Jeong J."/>
            <person name="Song E.-S."/>
        </authorList>
    </citation>
    <scope>NUCLEOTIDE SEQUENCE [LARGE SCALE GENOMIC DNA]</scope>
    <source>
        <strain evidence="2">51987-8</strain>
    </source>
</reference>